<name>A0ABU1MFM4_9HYPH</name>
<accession>A0ABU1MFM4</accession>
<organism evidence="1 2">
    <name type="scientific">Brucella pseudogrignonensis</name>
    <dbReference type="NCBI Taxonomy" id="419475"/>
    <lineage>
        <taxon>Bacteria</taxon>
        <taxon>Pseudomonadati</taxon>
        <taxon>Pseudomonadota</taxon>
        <taxon>Alphaproteobacteria</taxon>
        <taxon>Hyphomicrobiales</taxon>
        <taxon>Brucellaceae</taxon>
        <taxon>Brucella/Ochrobactrum group</taxon>
        <taxon>Brucella</taxon>
    </lineage>
</organism>
<protein>
    <submittedName>
        <fullName evidence="1">Urease beta subunit</fullName>
    </submittedName>
</protein>
<sequence>MAADKAKTPVGGLVLGKGDIEINAGYPTTTLKVRNKG</sequence>
<proteinExistence type="predicted"/>
<reference evidence="1 2" key="1">
    <citation type="submission" date="2023-07" db="EMBL/GenBank/DDBJ databases">
        <title>Sorghum-associated microbial communities from plants grown in Nebraska, USA.</title>
        <authorList>
            <person name="Schachtman D."/>
        </authorList>
    </citation>
    <scope>NUCLEOTIDE SEQUENCE [LARGE SCALE GENOMIC DNA]</scope>
    <source>
        <strain evidence="1 2">DS1730</strain>
    </source>
</reference>
<dbReference type="EMBL" id="JAVDQT010000018">
    <property type="protein sequence ID" value="MDR6434857.1"/>
    <property type="molecule type" value="Genomic_DNA"/>
</dbReference>
<keyword evidence="2" id="KW-1185">Reference proteome</keyword>
<feature type="non-terminal residue" evidence="1">
    <location>
        <position position="37"/>
    </location>
</feature>
<gene>
    <name evidence="1" type="ORF">J2782_004611</name>
</gene>
<evidence type="ECO:0000313" key="2">
    <source>
        <dbReference type="Proteomes" id="UP001184614"/>
    </source>
</evidence>
<dbReference type="Proteomes" id="UP001184614">
    <property type="component" value="Unassembled WGS sequence"/>
</dbReference>
<evidence type="ECO:0000313" key="1">
    <source>
        <dbReference type="EMBL" id="MDR6434857.1"/>
    </source>
</evidence>
<comment type="caution">
    <text evidence="1">The sequence shown here is derived from an EMBL/GenBank/DDBJ whole genome shotgun (WGS) entry which is preliminary data.</text>
</comment>